<evidence type="ECO:0000313" key="2">
    <source>
        <dbReference type="Proteomes" id="UP000528460"/>
    </source>
</evidence>
<dbReference type="AlphaFoldDB" id="A0A7Y4JZ08"/>
<organism evidence="1 2">
    <name type="scientific">Corallococcus exercitus</name>
    <dbReference type="NCBI Taxonomy" id="2316736"/>
    <lineage>
        <taxon>Bacteria</taxon>
        <taxon>Pseudomonadati</taxon>
        <taxon>Myxococcota</taxon>
        <taxon>Myxococcia</taxon>
        <taxon>Myxococcales</taxon>
        <taxon>Cystobacterineae</taxon>
        <taxon>Myxococcaceae</taxon>
        <taxon>Corallococcus</taxon>
    </lineage>
</organism>
<name>A0A7Y4JZ08_9BACT</name>
<accession>A0A7Y4JZ08</accession>
<sequence>MRKLPFILLAAGLLTLIGLSRPPPPPLRQNGQPLLPRPGLLRNLFRAQLGLVSDYFWIMTLNRIGSANTPEQYRDVYYYADLTTDLDPRLRQAYLYGGITIAVNRPDGTFANTAESTALLRKGVAALPDNPQLRFQLAYNLMFFEQKYKEAADIIQDLAKRPGAPSWYSALATRLYAQSGAFDSSLTLTEAMLASAEDDETRAFYERRIQEIHQEQILRGLDAALERFRAREGRFPDNVAALVGSGDLKALPEDPLGGSYFIGQDGRVYSTASKFRLEIIQDQRDADGNRVIPQPRVTDGP</sequence>
<dbReference type="SUPFAM" id="SSF54523">
    <property type="entry name" value="Pili subunits"/>
    <property type="match status" value="1"/>
</dbReference>
<comment type="caution">
    <text evidence="1">The sequence shown here is derived from an EMBL/GenBank/DDBJ whole genome shotgun (WGS) entry which is preliminary data.</text>
</comment>
<dbReference type="RefSeq" id="WP_171420948.1">
    <property type="nucleotide sequence ID" value="NZ_JABFJW010000372.1"/>
</dbReference>
<evidence type="ECO:0000313" key="1">
    <source>
        <dbReference type="EMBL" id="NOK13798.1"/>
    </source>
</evidence>
<proteinExistence type="predicted"/>
<dbReference type="Proteomes" id="UP000528460">
    <property type="component" value="Unassembled WGS sequence"/>
</dbReference>
<dbReference type="InterPro" id="IPR045584">
    <property type="entry name" value="Pilin-like"/>
</dbReference>
<gene>
    <name evidence="1" type="ORF">HNS30_32605</name>
</gene>
<reference evidence="1 2" key="1">
    <citation type="submission" date="2020-05" db="EMBL/GenBank/DDBJ databases">
        <authorList>
            <person name="Whitworth D."/>
        </authorList>
    </citation>
    <scope>NUCLEOTIDE SEQUENCE [LARGE SCALE GENOMIC DNA]</scope>
    <source>
        <strain evidence="1 2">CA046A</strain>
    </source>
</reference>
<protein>
    <submittedName>
        <fullName evidence="1">Pilus assembly protein PilG</fullName>
    </submittedName>
</protein>
<dbReference type="EMBL" id="JABFJW010000372">
    <property type="protein sequence ID" value="NOK13798.1"/>
    <property type="molecule type" value="Genomic_DNA"/>
</dbReference>